<dbReference type="GO" id="GO:0005737">
    <property type="term" value="C:cytoplasm"/>
    <property type="evidence" value="ECO:0007669"/>
    <property type="project" value="UniProtKB-SubCell"/>
</dbReference>
<keyword evidence="10" id="KW-0862">Zinc</keyword>
<feature type="region of interest" description="Disordered" evidence="13">
    <location>
        <begin position="721"/>
        <end position="777"/>
    </location>
</feature>
<keyword evidence="8" id="KW-0479">Metal-binding</keyword>
<evidence type="ECO:0000256" key="9">
    <source>
        <dbReference type="ARBA" id="ARBA00022771"/>
    </source>
</evidence>
<dbReference type="PANTHER" id="PTHR22938:SF0">
    <property type="entry name" value="E3 UBIQUITIN-PROTEIN LIGASE ZNF598"/>
    <property type="match status" value="1"/>
</dbReference>
<feature type="compositionally biased region" description="Polar residues" evidence="13">
    <location>
        <begin position="750"/>
        <end position="767"/>
    </location>
</feature>
<accession>A0A8B7N7C1</accession>
<evidence type="ECO:0000256" key="6">
    <source>
        <dbReference type="ARBA" id="ARBA00022553"/>
    </source>
</evidence>
<dbReference type="InterPro" id="IPR013083">
    <property type="entry name" value="Znf_RING/FYVE/PHD"/>
</dbReference>
<dbReference type="Pfam" id="PF25447">
    <property type="entry name" value="RING_ZNF598"/>
    <property type="match status" value="1"/>
</dbReference>
<comment type="catalytic activity">
    <reaction evidence="1">
        <text>S-ubiquitinyl-[E2 ubiquitin-conjugating enzyme]-L-cysteine + [acceptor protein]-L-lysine = [E2 ubiquitin-conjugating enzyme]-L-cysteine + N(6)-ubiquitinyl-[acceptor protein]-L-lysine.</text>
        <dbReference type="EC" id="2.3.2.27"/>
    </reaction>
</comment>
<gene>
    <name evidence="16" type="primary">LOC108666768</name>
</gene>
<keyword evidence="7" id="KW-0808">Transferase</keyword>
<dbReference type="PROSITE" id="PS00028">
    <property type="entry name" value="ZINC_FINGER_C2H2_1"/>
    <property type="match status" value="1"/>
</dbReference>
<dbReference type="RefSeq" id="XP_018009179.1">
    <property type="nucleotide sequence ID" value="XM_018153690.2"/>
</dbReference>
<evidence type="ECO:0000256" key="1">
    <source>
        <dbReference type="ARBA" id="ARBA00000900"/>
    </source>
</evidence>
<dbReference type="EC" id="2.3.2.27" evidence="4"/>
<feature type="region of interest" description="Disordered" evidence="13">
    <location>
        <begin position="796"/>
        <end position="822"/>
    </location>
</feature>
<dbReference type="KEGG" id="hazt:108666768"/>
<feature type="compositionally biased region" description="Pro residues" evidence="13">
    <location>
        <begin position="334"/>
        <end position="343"/>
    </location>
</feature>
<dbReference type="InterPro" id="IPR057634">
    <property type="entry name" value="PAH_ZNF598/HEL2"/>
</dbReference>
<feature type="compositionally biased region" description="Polar residues" evidence="13">
    <location>
        <begin position="357"/>
        <end position="374"/>
    </location>
</feature>
<evidence type="ECO:0000256" key="3">
    <source>
        <dbReference type="ARBA" id="ARBA00004906"/>
    </source>
</evidence>
<evidence type="ECO:0000256" key="2">
    <source>
        <dbReference type="ARBA" id="ARBA00004496"/>
    </source>
</evidence>
<dbReference type="SMART" id="SM00355">
    <property type="entry name" value="ZnF_C2H2"/>
    <property type="match status" value="5"/>
</dbReference>
<dbReference type="AlphaFoldDB" id="A0A8B7N7C1"/>
<dbReference type="SUPFAM" id="SSF57850">
    <property type="entry name" value="RING/U-box"/>
    <property type="match status" value="1"/>
</dbReference>
<feature type="region of interest" description="Disordered" evidence="13">
    <location>
        <begin position="1"/>
        <end position="28"/>
    </location>
</feature>
<evidence type="ECO:0000256" key="13">
    <source>
        <dbReference type="SAM" id="MobiDB-lite"/>
    </source>
</evidence>
<keyword evidence="6" id="KW-0597">Phosphoprotein</keyword>
<dbReference type="GO" id="GO:0061630">
    <property type="term" value="F:ubiquitin protein ligase activity"/>
    <property type="evidence" value="ECO:0007669"/>
    <property type="project" value="UniProtKB-EC"/>
</dbReference>
<feature type="compositionally biased region" description="Polar residues" evidence="13">
    <location>
        <begin position="438"/>
        <end position="470"/>
    </location>
</feature>
<dbReference type="GO" id="GO:0008270">
    <property type="term" value="F:zinc ion binding"/>
    <property type="evidence" value="ECO:0007669"/>
    <property type="project" value="UniProtKB-KW"/>
</dbReference>
<evidence type="ECO:0000256" key="11">
    <source>
        <dbReference type="ARBA" id="ARBA00035113"/>
    </source>
</evidence>
<feature type="compositionally biased region" description="Polar residues" evidence="13">
    <location>
        <begin position="1"/>
        <end position="16"/>
    </location>
</feature>
<reference evidence="16" key="1">
    <citation type="submission" date="2025-08" db="UniProtKB">
        <authorList>
            <consortium name="RefSeq"/>
        </authorList>
    </citation>
    <scope>IDENTIFICATION</scope>
</reference>
<dbReference type="InterPro" id="IPR044288">
    <property type="entry name" value="ZNF598/HEL2"/>
</dbReference>
<evidence type="ECO:0000256" key="5">
    <source>
        <dbReference type="ARBA" id="ARBA00022490"/>
    </source>
</evidence>
<evidence type="ECO:0000256" key="10">
    <source>
        <dbReference type="ARBA" id="ARBA00022833"/>
    </source>
</evidence>
<comment type="pathway">
    <text evidence="3">Protein modification; protein ubiquitination.</text>
</comment>
<dbReference type="CDD" id="cd16615">
    <property type="entry name" value="RING-HC_ZNF598"/>
    <property type="match status" value="1"/>
</dbReference>
<evidence type="ECO:0000256" key="8">
    <source>
        <dbReference type="ARBA" id="ARBA00022723"/>
    </source>
</evidence>
<protein>
    <recommendedName>
        <fullName evidence="4">RING-type E3 ubiquitin transferase</fullName>
        <ecNumber evidence="4">2.3.2.27</ecNumber>
    </recommendedName>
</protein>
<dbReference type="PANTHER" id="PTHR22938">
    <property type="entry name" value="ZINC FINGER PROTEIN 598"/>
    <property type="match status" value="1"/>
</dbReference>
<evidence type="ECO:0000313" key="16">
    <source>
        <dbReference type="RefSeq" id="XP_018009179.1"/>
    </source>
</evidence>
<feature type="compositionally biased region" description="Gly residues" evidence="13">
    <location>
        <begin position="425"/>
        <end position="434"/>
    </location>
</feature>
<feature type="compositionally biased region" description="Basic residues" evidence="13">
    <location>
        <begin position="312"/>
        <end position="322"/>
    </location>
</feature>
<dbReference type="PROSITE" id="PS50089">
    <property type="entry name" value="ZF_RING_2"/>
    <property type="match status" value="1"/>
</dbReference>
<dbReference type="InterPro" id="IPR001841">
    <property type="entry name" value="Znf_RING"/>
</dbReference>
<dbReference type="Pfam" id="PF23202">
    <property type="entry name" value="PAH_ZNF598"/>
    <property type="match status" value="1"/>
</dbReference>
<organism evidence="15 16">
    <name type="scientific">Hyalella azteca</name>
    <name type="common">Amphipod</name>
    <dbReference type="NCBI Taxonomy" id="294128"/>
    <lineage>
        <taxon>Eukaryota</taxon>
        <taxon>Metazoa</taxon>
        <taxon>Ecdysozoa</taxon>
        <taxon>Arthropoda</taxon>
        <taxon>Crustacea</taxon>
        <taxon>Multicrustacea</taxon>
        <taxon>Malacostraca</taxon>
        <taxon>Eumalacostraca</taxon>
        <taxon>Peracarida</taxon>
        <taxon>Amphipoda</taxon>
        <taxon>Senticaudata</taxon>
        <taxon>Talitrida</taxon>
        <taxon>Talitroidea</taxon>
        <taxon>Hyalellidae</taxon>
        <taxon>Hyalella</taxon>
    </lineage>
</organism>
<evidence type="ECO:0000256" key="12">
    <source>
        <dbReference type="PROSITE-ProRule" id="PRU00175"/>
    </source>
</evidence>
<feature type="domain" description="RING-type" evidence="14">
    <location>
        <begin position="35"/>
        <end position="75"/>
    </location>
</feature>
<evidence type="ECO:0000259" key="14">
    <source>
        <dbReference type="PROSITE" id="PS50089"/>
    </source>
</evidence>
<feature type="region of interest" description="Disordered" evidence="13">
    <location>
        <begin position="421"/>
        <end position="579"/>
    </location>
</feature>
<evidence type="ECO:0000256" key="7">
    <source>
        <dbReference type="ARBA" id="ARBA00022679"/>
    </source>
</evidence>
<dbReference type="GO" id="GO:0016567">
    <property type="term" value="P:protein ubiquitination"/>
    <property type="evidence" value="ECO:0007669"/>
    <property type="project" value="TreeGrafter"/>
</dbReference>
<keyword evidence="5" id="KW-0963">Cytoplasm</keyword>
<dbReference type="GO" id="GO:0072344">
    <property type="term" value="P:rescue of stalled ribosome"/>
    <property type="evidence" value="ECO:0007669"/>
    <property type="project" value="InterPro"/>
</dbReference>
<sequence length="964" mass="106739">MSANRKSGNNSASVVSKTKKTPARNSEVNDDDGLCVVCFRTVEIYSVGDCDHPVCYECSTRMRVLIDRTECPICRKDISQVIFISKSKLVPFRNLNTRNMSFEPRYGIFFESENEMVAYDRLLEHPCPSCIKPRVFKNFLALKNHVNQDHQLFFCELCITHLKIFSRERRAYTRSELAHHRRKGDPDDTSHRGHPLCEFCDIRYMDSDELFRHLRKDHFYCHFCDADGKHQFYDDYPALREHFRDSHYLCEEGDCKNEQFTAVFRDKIDLQGHFLDNHADNKRAARQARTVDIEFTVNHAPSLVHRDDRGRGGRGRGGRGRSGRGGWDDSPPAEELPPPPPPQHSIDINCVQDFPTLGNQTMDLPRNSAQSSRSFTLRAMRGNVASMEEEFPALGSSFAASQPSTRGNYAGSPTTSLHLRVNAKRGGGSDGARGGVSIQYSSTSGSTEQKQPKVNRNNNTSANAVSSGKSGNVMPKSKNNFGGGNKENASAKDFPSLRQPSKSLTATFGGADSFNITTAPMQQSSKKPPLASNISSAKTTSVKSKELRINGFQKPPSSKDFPSLGSDSRSDNGMKNYHGMSKVTVPVNNSWTKKTEYVPAATPTVKTPPSEVEPSSSSAVKNTANNKKKNSGAAPPNVVTNGTSQNKKRPLRLGNVFDASDGEEEEEEPNFGVTFAPSRRDYEVYNHVSKVPEASSNMTLLSADTFEARKKSELRIGSLKTPVPKLNSTGQFPSLGGKGGNNSKKKTAVASENNGTANGWANVTSKNPAPKNVKGESSNLATTDMTFHNSYGESYHILPSNDSSNDVAVPKPGNAQKGKKDKIKKHKFIPPEDFEQRNQLLIKTISDQCGRNTEQFKRFKSLAVNLRNGTLDGRAYYEQCRDLMGRKTLLSILPELLGLLPDISMQQAVYTGYLQVDQTTGPDSTLDLNECERCCQVLRSEDLEHHRAVHREADFPCLGGMSIN</sequence>
<keyword evidence="15" id="KW-1185">Reference proteome</keyword>
<evidence type="ECO:0000256" key="4">
    <source>
        <dbReference type="ARBA" id="ARBA00012483"/>
    </source>
</evidence>
<feature type="region of interest" description="Disordered" evidence="13">
    <location>
        <begin position="601"/>
        <end position="652"/>
    </location>
</feature>
<feature type="region of interest" description="Disordered" evidence="13">
    <location>
        <begin position="302"/>
        <end position="347"/>
    </location>
</feature>
<feature type="region of interest" description="Disordered" evidence="13">
    <location>
        <begin position="355"/>
        <end position="374"/>
    </location>
</feature>
<dbReference type="OrthoDB" id="3838338at2759"/>
<dbReference type="InterPro" id="IPR013087">
    <property type="entry name" value="Znf_C2H2_type"/>
</dbReference>
<dbReference type="GO" id="GO:0043022">
    <property type="term" value="F:ribosome binding"/>
    <property type="evidence" value="ECO:0007669"/>
    <property type="project" value="TreeGrafter"/>
</dbReference>
<dbReference type="InterPro" id="IPR041888">
    <property type="entry name" value="RING-HC_ZNF598/HEL2"/>
</dbReference>
<proteinExistence type="inferred from homology"/>
<dbReference type="OMA" id="CEKKYDI"/>
<comment type="subcellular location">
    <subcellularLocation>
        <location evidence="2">Cytoplasm</location>
    </subcellularLocation>
</comment>
<dbReference type="Gene3D" id="3.30.40.10">
    <property type="entry name" value="Zinc/RING finger domain, C3HC4 (zinc finger)"/>
    <property type="match status" value="1"/>
</dbReference>
<dbReference type="Proteomes" id="UP000694843">
    <property type="component" value="Unplaced"/>
</dbReference>
<feature type="compositionally biased region" description="Polar residues" evidence="13">
    <location>
        <begin position="514"/>
        <end position="542"/>
    </location>
</feature>
<feature type="compositionally biased region" description="Low complexity" evidence="13">
    <location>
        <begin position="601"/>
        <end position="625"/>
    </location>
</feature>
<evidence type="ECO:0000313" key="15">
    <source>
        <dbReference type="Proteomes" id="UP000694843"/>
    </source>
</evidence>
<dbReference type="GeneID" id="108666768"/>
<name>A0A8B7N7C1_HYAAZ</name>
<comment type="similarity">
    <text evidence="11">Belongs to the ZNF598/HEL2 family.</text>
</comment>
<keyword evidence="9 12" id="KW-0863">Zinc-finger</keyword>